<keyword evidence="4" id="KW-0186">Copper</keyword>
<organism evidence="5 6">
    <name type="scientific">Cladophialophora yegresii CBS 114405</name>
    <dbReference type="NCBI Taxonomy" id="1182544"/>
    <lineage>
        <taxon>Eukaryota</taxon>
        <taxon>Fungi</taxon>
        <taxon>Dikarya</taxon>
        <taxon>Ascomycota</taxon>
        <taxon>Pezizomycotina</taxon>
        <taxon>Eurotiomycetes</taxon>
        <taxon>Chaetothyriomycetidae</taxon>
        <taxon>Chaetothyriales</taxon>
        <taxon>Herpotrichiellaceae</taxon>
        <taxon>Cladophialophora</taxon>
    </lineage>
</organism>
<dbReference type="RefSeq" id="XP_007752357.1">
    <property type="nucleotide sequence ID" value="XM_007754167.1"/>
</dbReference>
<keyword evidence="4" id="KW-0813">Transport</keyword>
<reference evidence="5 6" key="1">
    <citation type="submission" date="2013-03" db="EMBL/GenBank/DDBJ databases">
        <title>The Genome Sequence of Cladophialophora yegresii CBS 114405.</title>
        <authorList>
            <consortium name="The Broad Institute Genomics Platform"/>
            <person name="Cuomo C."/>
            <person name="de Hoog S."/>
            <person name="Gorbushina A."/>
            <person name="Walker B."/>
            <person name="Young S.K."/>
            <person name="Zeng Q."/>
            <person name="Gargeya S."/>
            <person name="Fitzgerald M."/>
            <person name="Haas B."/>
            <person name="Abouelleil A."/>
            <person name="Allen A.W."/>
            <person name="Alvarado L."/>
            <person name="Arachchi H.M."/>
            <person name="Berlin A.M."/>
            <person name="Chapman S.B."/>
            <person name="Gainer-Dewar J."/>
            <person name="Goldberg J."/>
            <person name="Griggs A."/>
            <person name="Gujja S."/>
            <person name="Hansen M."/>
            <person name="Howarth C."/>
            <person name="Imamovic A."/>
            <person name="Ireland A."/>
            <person name="Larimer J."/>
            <person name="McCowan C."/>
            <person name="Murphy C."/>
            <person name="Pearson M."/>
            <person name="Poon T.W."/>
            <person name="Priest M."/>
            <person name="Roberts A."/>
            <person name="Saif S."/>
            <person name="Shea T."/>
            <person name="Sisk P."/>
            <person name="Sykes S."/>
            <person name="Wortman J."/>
            <person name="Nusbaum C."/>
            <person name="Birren B."/>
        </authorList>
    </citation>
    <scope>NUCLEOTIDE SEQUENCE [LARGE SCALE GENOMIC DNA]</scope>
    <source>
        <strain evidence="5 6">CBS 114405</strain>
    </source>
</reference>
<dbReference type="HOGENOM" id="CLU_1475037_0_0_1"/>
<evidence type="ECO:0000256" key="4">
    <source>
        <dbReference type="RuleBase" id="RU367022"/>
    </source>
</evidence>
<dbReference type="EMBL" id="AMGW01000001">
    <property type="protein sequence ID" value="EXJ63790.1"/>
    <property type="molecule type" value="Genomic_DNA"/>
</dbReference>
<protein>
    <recommendedName>
        <fullName evidence="4">Copper transport protein</fullName>
    </recommendedName>
</protein>
<keyword evidence="4" id="KW-0406">Ion transport</keyword>
<evidence type="ECO:0000256" key="1">
    <source>
        <dbReference type="ARBA" id="ARBA00022692"/>
    </source>
</evidence>
<name>W9WFK5_9EURO</name>
<comment type="similarity">
    <text evidence="4">Belongs to the copper transporter (Ctr) (TC 1.A.56) family. SLC31A subfamily.</text>
</comment>
<keyword evidence="4" id="KW-0187">Copper transport</keyword>
<dbReference type="InterPro" id="IPR007274">
    <property type="entry name" value="Cop_transporter"/>
</dbReference>
<evidence type="ECO:0000256" key="3">
    <source>
        <dbReference type="ARBA" id="ARBA00023136"/>
    </source>
</evidence>
<comment type="caution">
    <text evidence="5">The sequence shown here is derived from an EMBL/GenBank/DDBJ whole genome shotgun (WGS) entry which is preliminary data.</text>
</comment>
<evidence type="ECO:0000256" key="2">
    <source>
        <dbReference type="ARBA" id="ARBA00022989"/>
    </source>
</evidence>
<proteinExistence type="inferred from homology"/>
<dbReference type="GO" id="GO:0016020">
    <property type="term" value="C:membrane"/>
    <property type="evidence" value="ECO:0007669"/>
    <property type="project" value="UniProtKB-SubCell"/>
</dbReference>
<keyword evidence="6" id="KW-1185">Reference proteome</keyword>
<accession>W9WFK5</accession>
<evidence type="ECO:0000313" key="5">
    <source>
        <dbReference type="EMBL" id="EXJ63790.1"/>
    </source>
</evidence>
<dbReference type="OrthoDB" id="161814at2759"/>
<keyword evidence="3 4" id="KW-0472">Membrane</keyword>
<dbReference type="Proteomes" id="UP000019473">
    <property type="component" value="Unassembled WGS sequence"/>
</dbReference>
<dbReference type="GeneID" id="19174742"/>
<evidence type="ECO:0000313" key="6">
    <source>
        <dbReference type="Proteomes" id="UP000019473"/>
    </source>
</evidence>
<keyword evidence="1" id="KW-0812">Transmembrane</keyword>
<keyword evidence="2" id="KW-1133">Transmembrane helix</keyword>
<dbReference type="AlphaFoldDB" id="W9WFK5"/>
<dbReference type="Pfam" id="PF04145">
    <property type="entry name" value="Ctr"/>
    <property type="match status" value="1"/>
</dbReference>
<gene>
    <name evidence="5" type="ORF">A1O7_00125</name>
</gene>
<dbReference type="VEuPathDB" id="FungiDB:A1O7_00125"/>
<dbReference type="GO" id="GO:0005375">
    <property type="term" value="F:copper ion transmembrane transporter activity"/>
    <property type="evidence" value="ECO:0007669"/>
    <property type="project" value="UniProtKB-UniRule"/>
</dbReference>
<comment type="subcellular location">
    <subcellularLocation>
        <location evidence="4">Membrane</location>
        <topology evidence="4">Multi-pass membrane protein</topology>
    </subcellularLocation>
</comment>
<sequence length="183" mass="19607">MVMSSMMLSTATPTPPMSMMTLATPSGSASALAATSMADMAAASVSSSSSCHPSSCAASNENMTIGAAVWTSKALLPYRLDLKIQSQFHGSWDQALPARQTVSPLLLPARSCPGRAPLPGQRMDRRTLIQRHVIRSLGHTVQSGLAYFVMLLAMSYNGMSRHVMSYRDMCWTRDSITGLTAGF</sequence>